<evidence type="ECO:0000313" key="2">
    <source>
        <dbReference type="Proteomes" id="UP000683360"/>
    </source>
</evidence>
<reference evidence="1" key="1">
    <citation type="submission" date="2021-03" db="EMBL/GenBank/DDBJ databases">
        <authorList>
            <person name="Bekaert M."/>
        </authorList>
    </citation>
    <scope>NUCLEOTIDE SEQUENCE</scope>
</reference>
<dbReference type="EMBL" id="CAJPWZ010003275">
    <property type="protein sequence ID" value="CAG2255565.1"/>
    <property type="molecule type" value="Genomic_DNA"/>
</dbReference>
<dbReference type="Proteomes" id="UP000683360">
    <property type="component" value="Unassembled WGS sequence"/>
</dbReference>
<sequence length="188" mass="22345">MFSPWSAVKKLTVNCNIDLKEEKYPSILDTKEKDDRIQISIWRDRDIRMQENGIYKRELAKVREESFSFKRRIICNWKLLKESLTPVEIIDHFISKELVSAELRHRTASPYSERDGCRNFLMSKWTYLTENFYLHTNLIDELCSCGLVDDDRAESIKEKPRRKQVYSTLETLLEGSMDTRCSQNSCRF</sequence>
<proteinExistence type="predicted"/>
<keyword evidence="2" id="KW-1185">Reference proteome</keyword>
<organism evidence="1 2">
    <name type="scientific">Mytilus edulis</name>
    <name type="common">Blue mussel</name>
    <dbReference type="NCBI Taxonomy" id="6550"/>
    <lineage>
        <taxon>Eukaryota</taxon>
        <taxon>Metazoa</taxon>
        <taxon>Spiralia</taxon>
        <taxon>Lophotrochozoa</taxon>
        <taxon>Mollusca</taxon>
        <taxon>Bivalvia</taxon>
        <taxon>Autobranchia</taxon>
        <taxon>Pteriomorphia</taxon>
        <taxon>Mytilida</taxon>
        <taxon>Mytiloidea</taxon>
        <taxon>Mytilidae</taxon>
        <taxon>Mytilinae</taxon>
        <taxon>Mytilus</taxon>
    </lineage>
</organism>
<gene>
    <name evidence="1" type="ORF">MEDL_66972</name>
</gene>
<protein>
    <submittedName>
        <fullName evidence="1">Uncharacterized protein</fullName>
    </submittedName>
</protein>
<evidence type="ECO:0000313" key="1">
    <source>
        <dbReference type="EMBL" id="CAG2255565.1"/>
    </source>
</evidence>
<dbReference type="AlphaFoldDB" id="A0A8S3VKZ9"/>
<accession>A0A8S3VKZ9</accession>
<name>A0A8S3VKZ9_MYTED</name>
<comment type="caution">
    <text evidence="1">The sequence shown here is derived from an EMBL/GenBank/DDBJ whole genome shotgun (WGS) entry which is preliminary data.</text>
</comment>